<dbReference type="InterPro" id="IPR003488">
    <property type="entry name" value="DprA"/>
</dbReference>
<feature type="domain" description="DprA winged helix" evidence="3">
    <location>
        <begin position="313"/>
        <end position="360"/>
    </location>
</feature>
<protein>
    <submittedName>
        <fullName evidence="4">DNA protecting protein DprA</fullName>
    </submittedName>
</protein>
<dbReference type="EMBL" id="CP016379">
    <property type="protein sequence ID" value="AZR72360.1"/>
    <property type="molecule type" value="Genomic_DNA"/>
</dbReference>
<evidence type="ECO:0000259" key="2">
    <source>
        <dbReference type="Pfam" id="PF02481"/>
    </source>
</evidence>
<dbReference type="OrthoDB" id="9785707at2"/>
<dbReference type="Pfam" id="PF17782">
    <property type="entry name" value="WHD_DprA"/>
    <property type="match status" value="1"/>
</dbReference>
<feature type="domain" description="Smf/DprA SLOG" evidence="2">
    <location>
        <begin position="78"/>
        <end position="286"/>
    </location>
</feature>
<dbReference type="AlphaFoldDB" id="A0A3Q9HPB7"/>
<reference evidence="4 5" key="1">
    <citation type="submission" date="2016-07" db="EMBL/GenBank/DDBJ databases">
        <title>Genome and transcriptome analysis of iron-reducing fermentative bacteria Anoxybacter fermentans.</title>
        <authorList>
            <person name="Zeng X."/>
            <person name="Shao Z."/>
        </authorList>
    </citation>
    <scope>NUCLEOTIDE SEQUENCE [LARGE SCALE GENOMIC DNA]</scope>
    <source>
        <strain evidence="4 5">DY22613</strain>
    </source>
</reference>
<dbReference type="KEGG" id="aft:BBF96_02495"/>
<dbReference type="InterPro" id="IPR041614">
    <property type="entry name" value="DprA_WH"/>
</dbReference>
<comment type="similarity">
    <text evidence="1">Belongs to the DprA/Smf family.</text>
</comment>
<dbReference type="SUPFAM" id="SSF46785">
    <property type="entry name" value="Winged helix' DNA-binding domain"/>
    <property type="match status" value="1"/>
</dbReference>
<dbReference type="GO" id="GO:0009294">
    <property type="term" value="P:DNA-mediated transformation"/>
    <property type="evidence" value="ECO:0007669"/>
    <property type="project" value="InterPro"/>
</dbReference>
<proteinExistence type="inferred from homology"/>
<sequence length="366" mass="40500">MDRKYWVGLSLVQGVGSVRIKRLLEYFGSPERAWKAREEELLAIPSFGPKLVKKFIKIRDNVDLERFIKKCREAEIGILCFEDSEFPVNLKHIYDPPPVIYYRGSLKKEDINSIAIVGSRKMSPYGRRVTRLLARELAERGFTIISGMALGVDGEAHMAALEAGGRTIAVLGSGVDIIYPKEHKKLYQKIITSGAVISTFPPGTPPERGNFPARNRIISGLAYGTVVVEAGLKSGALITADQALEQNREVFAVPGSIFSPMSKGTNALIQKGAKLVTCSNDILEELVGLIPEKIQNKKISMDEIDEEFRFTNLQAQIMALLKTGEMSLDQLIEELNVDPARLNTALFELELLGKITQLPGLKFAIV</sequence>
<organism evidence="4 5">
    <name type="scientific">Anoxybacter fermentans</name>
    <dbReference type="NCBI Taxonomy" id="1323375"/>
    <lineage>
        <taxon>Bacteria</taxon>
        <taxon>Bacillati</taxon>
        <taxon>Bacillota</taxon>
        <taxon>Clostridia</taxon>
        <taxon>Halanaerobiales</taxon>
        <taxon>Anoxybacter</taxon>
    </lineage>
</organism>
<dbReference type="RefSeq" id="WP_127015692.1">
    <property type="nucleotide sequence ID" value="NZ_CP016379.1"/>
</dbReference>
<gene>
    <name evidence="4" type="ORF">BBF96_02495</name>
</gene>
<dbReference type="Gene3D" id="1.10.10.10">
    <property type="entry name" value="Winged helix-like DNA-binding domain superfamily/Winged helix DNA-binding domain"/>
    <property type="match status" value="1"/>
</dbReference>
<evidence type="ECO:0000313" key="4">
    <source>
        <dbReference type="EMBL" id="AZR72360.1"/>
    </source>
</evidence>
<dbReference type="PANTHER" id="PTHR43022">
    <property type="entry name" value="PROTEIN SMF"/>
    <property type="match status" value="1"/>
</dbReference>
<dbReference type="Pfam" id="PF02481">
    <property type="entry name" value="DNA_processg_A"/>
    <property type="match status" value="1"/>
</dbReference>
<name>A0A3Q9HPB7_9FIRM</name>
<keyword evidence="5" id="KW-1185">Reference proteome</keyword>
<dbReference type="Gene3D" id="3.40.50.450">
    <property type="match status" value="1"/>
</dbReference>
<dbReference type="InterPro" id="IPR010994">
    <property type="entry name" value="RuvA_2-like"/>
</dbReference>
<dbReference type="InterPro" id="IPR036388">
    <property type="entry name" value="WH-like_DNA-bd_sf"/>
</dbReference>
<evidence type="ECO:0000256" key="1">
    <source>
        <dbReference type="ARBA" id="ARBA00006525"/>
    </source>
</evidence>
<dbReference type="Proteomes" id="UP000267250">
    <property type="component" value="Chromosome"/>
</dbReference>
<dbReference type="SUPFAM" id="SSF102405">
    <property type="entry name" value="MCP/YpsA-like"/>
    <property type="match status" value="1"/>
</dbReference>
<evidence type="ECO:0000313" key="5">
    <source>
        <dbReference type="Proteomes" id="UP000267250"/>
    </source>
</evidence>
<dbReference type="SUPFAM" id="SSF47781">
    <property type="entry name" value="RuvA domain 2-like"/>
    <property type="match status" value="1"/>
</dbReference>
<dbReference type="NCBIfam" id="TIGR00732">
    <property type="entry name" value="dprA"/>
    <property type="match status" value="1"/>
</dbReference>
<dbReference type="InterPro" id="IPR057666">
    <property type="entry name" value="DrpA_SLOG"/>
</dbReference>
<dbReference type="InterPro" id="IPR036390">
    <property type="entry name" value="WH_DNA-bd_sf"/>
</dbReference>
<dbReference type="PANTHER" id="PTHR43022:SF1">
    <property type="entry name" value="PROTEIN SMF"/>
    <property type="match status" value="1"/>
</dbReference>
<accession>A0A3Q9HPB7</accession>
<evidence type="ECO:0000259" key="3">
    <source>
        <dbReference type="Pfam" id="PF17782"/>
    </source>
</evidence>